<accession>A0A3N2Q0Y6</accession>
<organism evidence="2 3">
    <name type="scientific">Sodiomyces alkalinus (strain CBS 110278 / VKM F-3762 / F11)</name>
    <name type="common">Alkaliphilic filamentous fungus</name>
    <dbReference type="NCBI Taxonomy" id="1314773"/>
    <lineage>
        <taxon>Eukaryota</taxon>
        <taxon>Fungi</taxon>
        <taxon>Dikarya</taxon>
        <taxon>Ascomycota</taxon>
        <taxon>Pezizomycotina</taxon>
        <taxon>Sordariomycetes</taxon>
        <taxon>Hypocreomycetidae</taxon>
        <taxon>Glomerellales</taxon>
        <taxon>Plectosphaerellaceae</taxon>
        <taxon>Sodiomyces</taxon>
    </lineage>
</organism>
<dbReference type="RefSeq" id="XP_028468206.1">
    <property type="nucleotide sequence ID" value="XM_028615819.1"/>
</dbReference>
<dbReference type="EMBL" id="ML119052">
    <property type="protein sequence ID" value="ROT40400.1"/>
    <property type="molecule type" value="Genomic_DNA"/>
</dbReference>
<feature type="transmembrane region" description="Helical" evidence="1">
    <location>
        <begin position="12"/>
        <end position="34"/>
    </location>
</feature>
<sequence>MLGASSYTSRYLYSHIAPSTVHIFLFYFILFLWLGLRTGVKQKRVLNRRERLGYRAYSLKMVLGGACYAHADYRDRMGRASFLQDGHSRATWVSSVSQSLLGGSNVNEGREAGWCGLLPCLEDRLLGILPTLFTLCSFPFS</sequence>
<keyword evidence="3" id="KW-1185">Reference proteome</keyword>
<dbReference type="GeneID" id="39584296"/>
<evidence type="ECO:0000313" key="3">
    <source>
        <dbReference type="Proteomes" id="UP000272025"/>
    </source>
</evidence>
<reference evidence="2 3" key="1">
    <citation type="journal article" date="2018" name="Mol. Ecol.">
        <title>The obligate alkalophilic soda-lake fungus Sodiomyces alkalinus has shifted to a protein diet.</title>
        <authorList>
            <person name="Grum-Grzhimaylo A.A."/>
            <person name="Falkoski D.L."/>
            <person name="van den Heuvel J."/>
            <person name="Valero-Jimenez C.A."/>
            <person name="Min B."/>
            <person name="Choi I.G."/>
            <person name="Lipzen A."/>
            <person name="Daum C.G."/>
            <person name="Aanen D.K."/>
            <person name="Tsang A."/>
            <person name="Henrissat B."/>
            <person name="Bilanenko E.N."/>
            <person name="de Vries R.P."/>
            <person name="van Kan J.A.L."/>
            <person name="Grigoriev I.V."/>
            <person name="Debets A.J.M."/>
        </authorList>
    </citation>
    <scope>NUCLEOTIDE SEQUENCE [LARGE SCALE GENOMIC DNA]</scope>
    <source>
        <strain evidence="2 3">F11</strain>
    </source>
</reference>
<dbReference type="Proteomes" id="UP000272025">
    <property type="component" value="Unassembled WGS sequence"/>
</dbReference>
<keyword evidence="1" id="KW-1133">Transmembrane helix</keyword>
<protein>
    <submittedName>
        <fullName evidence="2">Uncharacterized protein</fullName>
    </submittedName>
</protein>
<name>A0A3N2Q0Y6_SODAK</name>
<dbReference type="AlphaFoldDB" id="A0A3N2Q0Y6"/>
<gene>
    <name evidence="2" type="ORF">SODALDRAFT_95703</name>
</gene>
<evidence type="ECO:0000313" key="2">
    <source>
        <dbReference type="EMBL" id="ROT40400.1"/>
    </source>
</evidence>
<keyword evidence="1" id="KW-0472">Membrane</keyword>
<evidence type="ECO:0000256" key="1">
    <source>
        <dbReference type="SAM" id="Phobius"/>
    </source>
</evidence>
<keyword evidence="1" id="KW-0812">Transmembrane</keyword>
<proteinExistence type="predicted"/>